<keyword evidence="2" id="KW-1185">Reference proteome</keyword>
<name>A0ABQ9G110_9NEOP</name>
<evidence type="ECO:0000313" key="1">
    <source>
        <dbReference type="EMBL" id="KAJ8866167.1"/>
    </source>
</evidence>
<accession>A0ABQ9G110</accession>
<dbReference type="Proteomes" id="UP001159363">
    <property type="component" value="Chromosome 16"/>
</dbReference>
<evidence type="ECO:0000313" key="2">
    <source>
        <dbReference type="Proteomes" id="UP001159363"/>
    </source>
</evidence>
<comment type="caution">
    <text evidence="1">The sequence shown here is derived from an EMBL/GenBank/DDBJ whole genome shotgun (WGS) entry which is preliminary data.</text>
</comment>
<sequence>MKRWAGGCTQEWIDAGFGRWIDARWVHGYRGGSILKICHTVLAGHLLTGVEKGRRSPPPLVSEEIWEAPNIKVLTANKGEARVEIQEWGKLEILEKTCQPVISSIMIPTCENPRVTPRGIETGLVGGGSLTTTLPREEGGAQASSFTKVTLQLGPLGGSVEGLIFQLTQGEAMMLTCHRSPNIQATYRRELRAECQNITSQIQSVTHEQWQGGVWETLGERRGMESVYKAWCGEHRGYPVYLPRLTGFNPGQVALPFSQVGIVPDDAAGRQVFWRISHFPCLCILALLHSHLISLSSALKTSLVKRAEVDMATRHVQEVPVNESKRTTFLVDSFVVATYLGTFFDYGHGTFFDYGHGTFFDYGHGTFFDYGHGTFFDYEHGDFLRLQTWGLSLTTDMGTFFDYRHGDFLKLQTWGLSLTMDMAIFFDYGHDAFLQLRTKLVAFKEGKRIPPQIRKISPFLDPIGLITVGGRLSHPKLPYEQKHPALLPNSYHLTDLIINHYHNLNQHPGIQTFLRVLLCITPPHGVLANASYAAPACPVLPLHFHALRTRSAPCMPTECAFQLLWRWVLGRINGLREGERGTCQLLRTRRLKGVVECVSEDVEAMEIKLSGGSNRNITFLAAYRPPGQGWQAIEMIKERVDRLKDRQWVVVETPMRWIEKGVGSVLDVMLVRPRNAVVGAIVLDGISDHHIPVVEIGIGRMREEQMAERLVWQYGRGDKKGAEIFPERQEGVEVLWREFRGLMEVMLEKFVPMKRLRTGGYPPYYGQEILKMKGKCKKLHAKWRMKG</sequence>
<protein>
    <submittedName>
        <fullName evidence="1">Uncharacterized protein</fullName>
    </submittedName>
</protein>
<reference evidence="1 2" key="1">
    <citation type="submission" date="2023-02" db="EMBL/GenBank/DDBJ databases">
        <title>LHISI_Scaffold_Assembly.</title>
        <authorList>
            <person name="Stuart O.P."/>
            <person name="Cleave R."/>
            <person name="Magrath M.J.L."/>
            <person name="Mikheyev A.S."/>
        </authorList>
    </citation>
    <scope>NUCLEOTIDE SEQUENCE [LARGE SCALE GENOMIC DNA]</scope>
    <source>
        <strain evidence="1">Daus_M_001</strain>
        <tissue evidence="1">Leg muscle</tissue>
    </source>
</reference>
<dbReference type="PANTHER" id="PTHR47331:SF6">
    <property type="entry name" value="DOUBLECORTIN DOMAIN-CONTAINING PROTEIN"/>
    <property type="match status" value="1"/>
</dbReference>
<proteinExistence type="predicted"/>
<organism evidence="1 2">
    <name type="scientific">Dryococelus australis</name>
    <dbReference type="NCBI Taxonomy" id="614101"/>
    <lineage>
        <taxon>Eukaryota</taxon>
        <taxon>Metazoa</taxon>
        <taxon>Ecdysozoa</taxon>
        <taxon>Arthropoda</taxon>
        <taxon>Hexapoda</taxon>
        <taxon>Insecta</taxon>
        <taxon>Pterygota</taxon>
        <taxon>Neoptera</taxon>
        <taxon>Polyneoptera</taxon>
        <taxon>Phasmatodea</taxon>
        <taxon>Verophasmatodea</taxon>
        <taxon>Anareolatae</taxon>
        <taxon>Phasmatidae</taxon>
        <taxon>Eurycanthinae</taxon>
        <taxon>Dryococelus</taxon>
    </lineage>
</organism>
<dbReference type="EMBL" id="JARBHB010000017">
    <property type="protein sequence ID" value="KAJ8866167.1"/>
    <property type="molecule type" value="Genomic_DNA"/>
</dbReference>
<dbReference type="PANTHER" id="PTHR47331">
    <property type="entry name" value="PHD-TYPE DOMAIN-CONTAINING PROTEIN"/>
    <property type="match status" value="1"/>
</dbReference>
<gene>
    <name evidence="1" type="ORF">PR048_033691</name>
</gene>
<dbReference type="InterPro" id="IPR036691">
    <property type="entry name" value="Endo/exonu/phosph_ase_sf"/>
</dbReference>
<dbReference type="SUPFAM" id="SSF56219">
    <property type="entry name" value="DNase I-like"/>
    <property type="match status" value="1"/>
</dbReference>